<feature type="site" description="Contributes to redox potential value" evidence="3">
    <location>
        <position position="33"/>
    </location>
</feature>
<dbReference type="PANTHER" id="PTHR46115">
    <property type="entry name" value="THIOREDOXIN-LIKE PROTEIN 1"/>
    <property type="match status" value="1"/>
</dbReference>
<dbReference type="CDD" id="cd02947">
    <property type="entry name" value="TRX_family"/>
    <property type="match status" value="1"/>
</dbReference>
<sequence>MVIAITGKADWDARMKDAGGKVVAVDFTATWCGPCQMIKPLFEQLSQDCTNVLFWKVDVDQCEDIASEQGISAMPTFKFYRNGQKIDEFTGANKDKLTELVKKYNA</sequence>
<feature type="site" description="Deprotonates C-terminal active site Cys" evidence="3">
    <location>
        <position position="26"/>
    </location>
</feature>
<feature type="domain" description="Thioredoxin" evidence="5">
    <location>
        <begin position="1"/>
        <end position="106"/>
    </location>
</feature>
<evidence type="ECO:0000256" key="1">
    <source>
        <dbReference type="ARBA" id="ARBA00023157"/>
    </source>
</evidence>
<evidence type="ECO:0000313" key="6">
    <source>
        <dbReference type="EMBL" id="KAH3695657.1"/>
    </source>
</evidence>
<evidence type="ECO:0000256" key="4">
    <source>
        <dbReference type="PIRSR" id="PIRSR000077-4"/>
    </source>
</evidence>
<dbReference type="Proteomes" id="UP000828390">
    <property type="component" value="Unassembled WGS sequence"/>
</dbReference>
<keyword evidence="1 4" id="KW-1015">Disulfide bond</keyword>
<dbReference type="InterPro" id="IPR013766">
    <property type="entry name" value="Thioredoxin_domain"/>
</dbReference>
<gene>
    <name evidence="6" type="ORF">DPMN_083115</name>
</gene>
<evidence type="ECO:0000256" key="2">
    <source>
        <dbReference type="PIRNR" id="PIRNR000077"/>
    </source>
</evidence>
<dbReference type="InterPro" id="IPR005746">
    <property type="entry name" value="Thioredoxin"/>
</dbReference>
<comment type="similarity">
    <text evidence="2">Belongs to the thioredoxin family.</text>
</comment>
<evidence type="ECO:0000259" key="5">
    <source>
        <dbReference type="PROSITE" id="PS51352"/>
    </source>
</evidence>
<dbReference type="EMBL" id="JAIWYP010000016">
    <property type="protein sequence ID" value="KAH3695657.1"/>
    <property type="molecule type" value="Genomic_DNA"/>
</dbReference>
<feature type="active site" description="Nucleophile" evidence="3">
    <location>
        <position position="35"/>
    </location>
</feature>
<dbReference type="FunFam" id="3.40.30.10:FF:000245">
    <property type="entry name" value="Thioredoxin"/>
    <property type="match status" value="1"/>
</dbReference>
<dbReference type="Gene3D" id="3.40.30.10">
    <property type="entry name" value="Glutaredoxin"/>
    <property type="match status" value="1"/>
</dbReference>
<dbReference type="InterPro" id="IPR036249">
    <property type="entry name" value="Thioredoxin-like_sf"/>
</dbReference>
<dbReference type="SUPFAM" id="SSF52833">
    <property type="entry name" value="Thioredoxin-like"/>
    <property type="match status" value="1"/>
</dbReference>
<reference evidence="6" key="1">
    <citation type="journal article" date="2019" name="bioRxiv">
        <title>The Genome of the Zebra Mussel, Dreissena polymorpha: A Resource for Invasive Species Research.</title>
        <authorList>
            <person name="McCartney M.A."/>
            <person name="Auch B."/>
            <person name="Kono T."/>
            <person name="Mallez S."/>
            <person name="Zhang Y."/>
            <person name="Obille A."/>
            <person name="Becker A."/>
            <person name="Abrahante J.E."/>
            <person name="Garbe J."/>
            <person name="Badalamenti J.P."/>
            <person name="Herman A."/>
            <person name="Mangelson H."/>
            <person name="Liachko I."/>
            <person name="Sullivan S."/>
            <person name="Sone E.D."/>
            <person name="Koren S."/>
            <person name="Silverstein K.A.T."/>
            <person name="Beckman K.B."/>
            <person name="Gohl D.M."/>
        </authorList>
    </citation>
    <scope>NUCLEOTIDE SEQUENCE</scope>
    <source>
        <strain evidence="6">Duluth1</strain>
        <tissue evidence="6">Whole animal</tissue>
    </source>
</reference>
<keyword evidence="7" id="KW-1185">Reference proteome</keyword>
<feature type="disulfide bond" description="Redox-active" evidence="4">
    <location>
        <begin position="32"/>
        <end position="35"/>
    </location>
</feature>
<proteinExistence type="inferred from homology"/>
<comment type="caution">
    <text evidence="6">The sequence shown here is derived from an EMBL/GenBank/DDBJ whole genome shotgun (WGS) entry which is preliminary data.</text>
</comment>
<evidence type="ECO:0000313" key="7">
    <source>
        <dbReference type="Proteomes" id="UP000828390"/>
    </source>
</evidence>
<accession>A0A9D3YC16</accession>
<feature type="site" description="Contributes to redox potential value" evidence="3">
    <location>
        <position position="34"/>
    </location>
</feature>
<dbReference type="Pfam" id="PF00085">
    <property type="entry name" value="Thioredoxin"/>
    <property type="match status" value="1"/>
</dbReference>
<keyword evidence="4" id="KW-0676">Redox-active center</keyword>
<feature type="active site" description="Nucleophile" evidence="3">
    <location>
        <position position="32"/>
    </location>
</feature>
<protein>
    <recommendedName>
        <fullName evidence="2">Thioredoxin</fullName>
    </recommendedName>
</protein>
<dbReference type="OrthoDB" id="2121326at2759"/>
<reference evidence="6" key="2">
    <citation type="submission" date="2020-11" db="EMBL/GenBank/DDBJ databases">
        <authorList>
            <person name="McCartney M.A."/>
            <person name="Auch B."/>
            <person name="Kono T."/>
            <person name="Mallez S."/>
            <person name="Becker A."/>
            <person name="Gohl D.M."/>
            <person name="Silverstein K.A.T."/>
            <person name="Koren S."/>
            <person name="Bechman K.B."/>
            <person name="Herman A."/>
            <person name="Abrahante J.E."/>
            <person name="Garbe J."/>
        </authorList>
    </citation>
    <scope>NUCLEOTIDE SEQUENCE</scope>
    <source>
        <strain evidence="6">Duluth1</strain>
        <tissue evidence="6">Whole animal</tissue>
    </source>
</reference>
<name>A0A9D3YC16_DREPO</name>
<dbReference type="GO" id="GO:0015035">
    <property type="term" value="F:protein-disulfide reductase activity"/>
    <property type="evidence" value="ECO:0007669"/>
    <property type="project" value="InterPro"/>
</dbReference>
<organism evidence="6 7">
    <name type="scientific">Dreissena polymorpha</name>
    <name type="common">Zebra mussel</name>
    <name type="synonym">Mytilus polymorpha</name>
    <dbReference type="NCBI Taxonomy" id="45954"/>
    <lineage>
        <taxon>Eukaryota</taxon>
        <taxon>Metazoa</taxon>
        <taxon>Spiralia</taxon>
        <taxon>Lophotrochozoa</taxon>
        <taxon>Mollusca</taxon>
        <taxon>Bivalvia</taxon>
        <taxon>Autobranchia</taxon>
        <taxon>Heteroconchia</taxon>
        <taxon>Euheterodonta</taxon>
        <taxon>Imparidentia</taxon>
        <taxon>Neoheterodontei</taxon>
        <taxon>Myida</taxon>
        <taxon>Dreissenoidea</taxon>
        <taxon>Dreissenidae</taxon>
        <taxon>Dreissena</taxon>
    </lineage>
</organism>
<dbReference type="PRINTS" id="PR00421">
    <property type="entry name" value="THIOREDOXIN"/>
</dbReference>
<dbReference type="PIRSF" id="PIRSF000077">
    <property type="entry name" value="Thioredoxin"/>
    <property type="match status" value="1"/>
</dbReference>
<evidence type="ECO:0000256" key="3">
    <source>
        <dbReference type="PIRSR" id="PIRSR000077-1"/>
    </source>
</evidence>
<dbReference type="AlphaFoldDB" id="A0A9D3YC16"/>
<dbReference type="PROSITE" id="PS51352">
    <property type="entry name" value="THIOREDOXIN_2"/>
    <property type="match status" value="1"/>
</dbReference>